<protein>
    <submittedName>
        <fullName evidence="2">Uncharacterized protein</fullName>
    </submittedName>
</protein>
<name>A0AC34R910_9BILA</name>
<dbReference type="Proteomes" id="UP000887576">
    <property type="component" value="Unplaced"/>
</dbReference>
<reference evidence="2" key="1">
    <citation type="submission" date="2022-11" db="UniProtKB">
        <authorList>
            <consortium name="WormBaseParasite"/>
        </authorList>
    </citation>
    <scope>IDENTIFICATION</scope>
</reference>
<evidence type="ECO:0000313" key="2">
    <source>
        <dbReference type="WBParaSite" id="JU765_v2.g4477.t1"/>
    </source>
</evidence>
<sequence>MSLFQTDAVAIQLVAVKTLGTFCLAYDLRNVNNKEMLKFPEFVETTNDCRLMFQALVNTYPPKLVKSIFLNFNASYEADDLPTMLKLIKNVGKEFGYLNINWVTDLAAFLTTELLMDKIQFKKYEVDDCITISMLGNYNGRIYLLRKQQIGWGILDCQRVFLADVTLENVCELFVKNGIQRHQIKVRPIAP</sequence>
<dbReference type="WBParaSite" id="JU765_v2.g4477.t1">
    <property type="protein sequence ID" value="JU765_v2.g4477.t1"/>
    <property type="gene ID" value="JU765_v2.g4477"/>
</dbReference>
<proteinExistence type="predicted"/>
<organism evidence="1 2">
    <name type="scientific">Panagrolaimus sp. JU765</name>
    <dbReference type="NCBI Taxonomy" id="591449"/>
    <lineage>
        <taxon>Eukaryota</taxon>
        <taxon>Metazoa</taxon>
        <taxon>Ecdysozoa</taxon>
        <taxon>Nematoda</taxon>
        <taxon>Chromadorea</taxon>
        <taxon>Rhabditida</taxon>
        <taxon>Tylenchina</taxon>
        <taxon>Panagrolaimomorpha</taxon>
        <taxon>Panagrolaimoidea</taxon>
        <taxon>Panagrolaimidae</taxon>
        <taxon>Panagrolaimus</taxon>
    </lineage>
</organism>
<evidence type="ECO:0000313" key="1">
    <source>
        <dbReference type="Proteomes" id="UP000887576"/>
    </source>
</evidence>
<accession>A0AC34R910</accession>